<keyword evidence="2" id="KW-0496">Mitochondrion</keyword>
<evidence type="ECO:0000313" key="4">
    <source>
        <dbReference type="Ensembl" id="ENSCCRP00000006673.2"/>
    </source>
</evidence>
<dbReference type="InterPro" id="IPR010622">
    <property type="entry name" value="FAST_Leu-rich"/>
</dbReference>
<name>A0A8C1A3N6_CYPCA</name>
<evidence type="ECO:0000313" key="5">
    <source>
        <dbReference type="Proteomes" id="UP001108240"/>
    </source>
</evidence>
<dbReference type="GO" id="GO:0003723">
    <property type="term" value="F:RNA binding"/>
    <property type="evidence" value="ECO:0007669"/>
    <property type="project" value="TreeGrafter"/>
</dbReference>
<reference evidence="4" key="1">
    <citation type="submission" date="2025-08" db="UniProtKB">
        <authorList>
            <consortium name="Ensembl"/>
        </authorList>
    </citation>
    <scope>IDENTIFICATION</scope>
</reference>
<dbReference type="InterPro" id="IPR058917">
    <property type="entry name" value="RESC6_dom"/>
</dbReference>
<dbReference type="GO" id="GO:0035770">
    <property type="term" value="C:ribonucleoprotein granule"/>
    <property type="evidence" value="ECO:0007669"/>
    <property type="project" value="TreeGrafter"/>
</dbReference>
<dbReference type="GO" id="GO:0005759">
    <property type="term" value="C:mitochondrial matrix"/>
    <property type="evidence" value="ECO:0007669"/>
    <property type="project" value="TreeGrafter"/>
</dbReference>
<reference evidence="4" key="2">
    <citation type="submission" date="2025-09" db="UniProtKB">
        <authorList>
            <consortium name="Ensembl"/>
        </authorList>
    </citation>
    <scope>IDENTIFICATION</scope>
</reference>
<evidence type="ECO:0000256" key="1">
    <source>
        <dbReference type="ARBA" id="ARBA00004173"/>
    </source>
</evidence>
<protein>
    <submittedName>
        <fullName evidence="4">FAST kinase domains 2</fullName>
    </submittedName>
</protein>
<keyword evidence="5" id="KW-1185">Reference proteome</keyword>
<dbReference type="PROSITE" id="PS51286">
    <property type="entry name" value="RAP"/>
    <property type="match status" value="1"/>
</dbReference>
<dbReference type="Pfam" id="PF26188">
    <property type="entry name" value="RESC6"/>
    <property type="match status" value="1"/>
</dbReference>
<feature type="domain" description="RAP" evidence="3">
    <location>
        <begin position="568"/>
        <end position="625"/>
    </location>
</feature>
<dbReference type="Pfam" id="PF08373">
    <property type="entry name" value="RAP"/>
    <property type="match status" value="1"/>
</dbReference>
<comment type="subcellular location">
    <subcellularLocation>
        <location evidence="1">Mitochondrion</location>
    </subcellularLocation>
</comment>
<dbReference type="GO" id="GO:0044528">
    <property type="term" value="P:regulation of mitochondrial mRNA stability"/>
    <property type="evidence" value="ECO:0007669"/>
    <property type="project" value="InterPro"/>
</dbReference>
<dbReference type="AlphaFoldDB" id="A0A8C1A3N6"/>
<dbReference type="OMA" id="ERSMHRN"/>
<dbReference type="PANTHER" id="PTHR21228:SF1">
    <property type="entry name" value="FAST KINASE DOMAIN-CONTAINING PROTEIN 2, MITOCHONDRIAL"/>
    <property type="match status" value="1"/>
</dbReference>
<dbReference type="InterPro" id="IPR050870">
    <property type="entry name" value="FAST_kinase"/>
</dbReference>
<dbReference type="PANTHER" id="PTHR21228">
    <property type="entry name" value="FAST LEU-RICH DOMAIN-CONTAINING"/>
    <property type="match status" value="1"/>
</dbReference>
<dbReference type="Proteomes" id="UP001108240">
    <property type="component" value="Unplaced"/>
</dbReference>
<dbReference type="InterPro" id="IPR013584">
    <property type="entry name" value="RAP"/>
</dbReference>
<accession>A0A8C1A3N6</accession>
<evidence type="ECO:0000259" key="3">
    <source>
        <dbReference type="PROSITE" id="PS51286"/>
    </source>
</evidence>
<organism evidence="4 5">
    <name type="scientific">Cyprinus carpio carpio</name>
    <dbReference type="NCBI Taxonomy" id="630221"/>
    <lineage>
        <taxon>Eukaryota</taxon>
        <taxon>Metazoa</taxon>
        <taxon>Chordata</taxon>
        <taxon>Craniata</taxon>
        <taxon>Vertebrata</taxon>
        <taxon>Euteleostomi</taxon>
        <taxon>Actinopterygii</taxon>
        <taxon>Neopterygii</taxon>
        <taxon>Teleostei</taxon>
        <taxon>Ostariophysi</taxon>
        <taxon>Cypriniformes</taxon>
        <taxon>Cyprinidae</taxon>
        <taxon>Cyprininae</taxon>
        <taxon>Cyprinus</taxon>
    </lineage>
</organism>
<dbReference type="Ensembl" id="ENSCCRT00000007336.2">
    <property type="protein sequence ID" value="ENSCCRP00000006673.2"/>
    <property type="gene ID" value="ENSCCRG00000003929.2"/>
</dbReference>
<dbReference type="GO" id="GO:0000963">
    <property type="term" value="P:mitochondrial RNA processing"/>
    <property type="evidence" value="ECO:0007669"/>
    <property type="project" value="TreeGrafter"/>
</dbReference>
<dbReference type="Pfam" id="PF06743">
    <property type="entry name" value="FAST_1"/>
    <property type="match status" value="1"/>
</dbReference>
<sequence>MSMYKSGLDMLRCALRSTSLWKCDSFILTQTSLCYKSRSFAVSSQLERKSTQGHTLKQARYYCQSAEDVQIKQTAASTETNELPDKVEKAPFYTHLQNCLCPTDVLDTLKKFPASQQHVSSIFSRMWESSKRMTDEQRRCELQLMFEHPLFEQVCERAMTEAWRMRSEDLAYSLLASVNLGVSQNTRLVQTLLRVVQERLNQFDIRSLSVLASCIREMENSRNVQALREALRLLLKDRIPEIQSVVFLQSMMRAVGKNSPILLKKQLATKALSLADEFSPPNTQYMFSSLAAMGLNFKPLLDVCSKKIAENVHEFPFGRLLSVLKSCHELHYRNYTLFSSISEYVANTFDMWSNKQVILLLVTFENLSFRPVILLDAFAERIIQRSNSLTLKDLLSVLKIFSLLNHDLKEKKTEFLASVTMVLESYLPKLPPTDLLKAVHYLGLLEHFPRAPLEKLLQKDTLDQLLQKAKQLDKIQRWLHTLDLFLRLDKPRLPPSLTSVPELHITVPAHEVKVNQEVLSAVRSIVGTDALQDNVLEQSIYLIDCVITLPHQTEETSALSAEECARRIAVFCAPPTSFCFGTTHPRASLAIKLRHLEKLGYKPVVVPVLELNSKTEEEKIELLQKLIFPAQEPTGTQEIPNNRPKAERLMAMWIFWNNVTCGCVSLIVEEKVEAPDWLKGRNAEDSAHAVSIAIKYDPSNVQYLWERSSLYEQVGEHKQTMEGYHRILSLLPPSDGEHLMQLSRDMAKSYYESSYSV</sequence>
<dbReference type="SMART" id="SM00952">
    <property type="entry name" value="RAP"/>
    <property type="match status" value="1"/>
</dbReference>
<evidence type="ECO:0000256" key="2">
    <source>
        <dbReference type="ARBA" id="ARBA00023128"/>
    </source>
</evidence>
<dbReference type="GeneTree" id="ENSGT01030000234607"/>
<proteinExistence type="predicted"/>
<dbReference type="CDD" id="cd23739">
    <property type="entry name" value="TBRG4-like_N"/>
    <property type="match status" value="1"/>
</dbReference>